<feature type="domain" description="DinB-like" evidence="1">
    <location>
        <begin position="36"/>
        <end position="170"/>
    </location>
</feature>
<dbReference type="EMBL" id="CP036434">
    <property type="protein sequence ID" value="QDV06112.1"/>
    <property type="molecule type" value="Genomic_DNA"/>
</dbReference>
<dbReference type="RefSeq" id="WP_145196013.1">
    <property type="nucleotide sequence ID" value="NZ_CP036434.1"/>
</dbReference>
<dbReference type="AlphaFoldDB" id="A0A518EPU4"/>
<keyword evidence="3" id="KW-1185">Reference proteome</keyword>
<reference evidence="2 3" key="1">
    <citation type="submission" date="2019-02" db="EMBL/GenBank/DDBJ databases">
        <title>Deep-cultivation of Planctomycetes and their phenomic and genomic characterization uncovers novel biology.</title>
        <authorList>
            <person name="Wiegand S."/>
            <person name="Jogler M."/>
            <person name="Boedeker C."/>
            <person name="Pinto D."/>
            <person name="Vollmers J."/>
            <person name="Rivas-Marin E."/>
            <person name="Kohn T."/>
            <person name="Peeters S.H."/>
            <person name="Heuer A."/>
            <person name="Rast P."/>
            <person name="Oberbeckmann S."/>
            <person name="Bunk B."/>
            <person name="Jeske O."/>
            <person name="Meyerdierks A."/>
            <person name="Storesund J.E."/>
            <person name="Kallscheuer N."/>
            <person name="Luecker S."/>
            <person name="Lage O.M."/>
            <person name="Pohl T."/>
            <person name="Merkel B.J."/>
            <person name="Hornburger P."/>
            <person name="Mueller R.-W."/>
            <person name="Bruemmer F."/>
            <person name="Labrenz M."/>
            <person name="Spormann A.M."/>
            <person name="Op den Camp H."/>
            <person name="Overmann J."/>
            <person name="Amann R."/>
            <person name="Jetten M.S.M."/>
            <person name="Mascher T."/>
            <person name="Medema M.H."/>
            <person name="Devos D.P."/>
            <person name="Kaster A.-K."/>
            <person name="Ovreas L."/>
            <person name="Rohde M."/>
            <person name="Galperin M.Y."/>
            <person name="Jogler C."/>
        </authorList>
    </citation>
    <scope>NUCLEOTIDE SEQUENCE [LARGE SCALE GENOMIC DNA]</scope>
    <source>
        <strain evidence="2 3">Poly30</strain>
    </source>
</reference>
<evidence type="ECO:0000313" key="3">
    <source>
        <dbReference type="Proteomes" id="UP000320390"/>
    </source>
</evidence>
<dbReference type="InterPro" id="IPR024775">
    <property type="entry name" value="DinB-like"/>
</dbReference>
<dbReference type="Proteomes" id="UP000320390">
    <property type="component" value="Chromosome"/>
</dbReference>
<gene>
    <name evidence="2" type="ORF">Poly30_16160</name>
</gene>
<name>A0A518EPU4_9BACT</name>
<proteinExistence type="predicted"/>
<accession>A0A518EPU4</accession>
<organism evidence="2 3">
    <name type="scientific">Saltatorellus ferox</name>
    <dbReference type="NCBI Taxonomy" id="2528018"/>
    <lineage>
        <taxon>Bacteria</taxon>
        <taxon>Pseudomonadati</taxon>
        <taxon>Planctomycetota</taxon>
        <taxon>Planctomycetia</taxon>
        <taxon>Planctomycetia incertae sedis</taxon>
        <taxon>Saltatorellus</taxon>
    </lineage>
</organism>
<dbReference type="Pfam" id="PF12867">
    <property type="entry name" value="DinB_2"/>
    <property type="match status" value="1"/>
</dbReference>
<dbReference type="SUPFAM" id="SSF109854">
    <property type="entry name" value="DinB/YfiT-like putative metalloenzymes"/>
    <property type="match status" value="1"/>
</dbReference>
<evidence type="ECO:0000313" key="2">
    <source>
        <dbReference type="EMBL" id="QDV06112.1"/>
    </source>
</evidence>
<dbReference type="Gene3D" id="1.20.120.450">
    <property type="entry name" value="dinb family like domain"/>
    <property type="match status" value="1"/>
</dbReference>
<evidence type="ECO:0000259" key="1">
    <source>
        <dbReference type="Pfam" id="PF12867"/>
    </source>
</evidence>
<dbReference type="InterPro" id="IPR034660">
    <property type="entry name" value="DinB/YfiT-like"/>
</dbReference>
<dbReference type="OrthoDB" id="282689at2"/>
<sequence>MQVSEIDVRQEFHRLNEAFVEFEELRAQGIMTCRTRAPEVSGWSVEQHLYHIALATDLAFQHVRSLVAGKGRLIQAEGAIEDRASAVLRSDSTPRGEARAPRMVTPDDEVNPEFLEMELRLNREALEQLRTIEAEIEAAPGWIPHQELGPLAATHWLRFAALHARHHGAIVRDLLAAKA</sequence>
<protein>
    <submittedName>
        <fullName evidence="2">DinB superfamily protein</fullName>
    </submittedName>
</protein>